<evidence type="ECO:0000256" key="1">
    <source>
        <dbReference type="SAM" id="MobiDB-lite"/>
    </source>
</evidence>
<organism evidence="2 3">
    <name type="scientific">Fukomys damarensis</name>
    <name type="common">Damaraland mole rat</name>
    <name type="synonym">Cryptomys damarensis</name>
    <dbReference type="NCBI Taxonomy" id="885580"/>
    <lineage>
        <taxon>Eukaryota</taxon>
        <taxon>Metazoa</taxon>
        <taxon>Chordata</taxon>
        <taxon>Craniata</taxon>
        <taxon>Vertebrata</taxon>
        <taxon>Euteleostomi</taxon>
        <taxon>Mammalia</taxon>
        <taxon>Eutheria</taxon>
        <taxon>Euarchontoglires</taxon>
        <taxon>Glires</taxon>
        <taxon>Rodentia</taxon>
        <taxon>Hystricomorpha</taxon>
        <taxon>Bathyergidae</taxon>
        <taxon>Fukomys</taxon>
    </lineage>
</organism>
<proteinExistence type="predicted"/>
<gene>
    <name evidence="2" type="ORF">H920_19361</name>
</gene>
<protein>
    <submittedName>
        <fullName evidence="2">Uncharacterized protein</fullName>
    </submittedName>
</protein>
<feature type="region of interest" description="Disordered" evidence="1">
    <location>
        <begin position="1"/>
        <end position="48"/>
    </location>
</feature>
<name>A0A091CNY3_FUKDA</name>
<sequence length="415" mass="46322">MPGGQVRREAATQLSQRTGALTAVRPAPQEQPPTRSRPAALRAEATRPGCPAREVSSLCYQAVSAKEYELRDGRCEGNFTQACPTQDLDRVSTHPAQPVVRSRAQEAVIPASTNIFNHDDVMSGLMVHGAPRAVRGLNRLFSTCVHHCNRKQEMSRTRKNRERTQEQLVAWCGKQLCAQLRNRSTRVEIVGYPPGLTLVASLLHGTVASTEGVPLAGPDTGSQPSTTSLFFKASTVHVQNFLDEHKDLKAQETNECVLSKWRESPNHGSVMAGKEVESSTLRPFEVLTPVLGLRQHRNKAKMSRPLLRLLPGDILVGQHWLQSPQCYSPAPSKDSKMIAYKDFVGCLSHSCLNKAKWRGNLEMSRRVSHKNFTERIYVRREVFCETRSGSLEECTRNETVGTETQYEERALSFQH</sequence>
<evidence type="ECO:0000313" key="3">
    <source>
        <dbReference type="Proteomes" id="UP000028990"/>
    </source>
</evidence>
<dbReference type="Proteomes" id="UP000028990">
    <property type="component" value="Unassembled WGS sequence"/>
</dbReference>
<keyword evidence="3" id="KW-1185">Reference proteome</keyword>
<accession>A0A091CNY3</accession>
<dbReference type="AlphaFoldDB" id="A0A091CNY3"/>
<dbReference type="EMBL" id="KN125130">
    <property type="protein sequence ID" value="KFO19258.1"/>
    <property type="molecule type" value="Genomic_DNA"/>
</dbReference>
<feature type="compositionally biased region" description="Basic and acidic residues" evidence="1">
    <location>
        <begin position="1"/>
        <end position="10"/>
    </location>
</feature>
<evidence type="ECO:0000313" key="2">
    <source>
        <dbReference type="EMBL" id="KFO19258.1"/>
    </source>
</evidence>
<reference evidence="2 3" key="1">
    <citation type="submission" date="2013-11" db="EMBL/GenBank/DDBJ databases">
        <title>The Damaraland mole rat (Fukomys damarensis) genome and evolution of African mole rats.</title>
        <authorList>
            <person name="Gladyshev V.N."/>
            <person name="Fang X."/>
        </authorList>
    </citation>
    <scope>NUCLEOTIDE SEQUENCE [LARGE SCALE GENOMIC DNA]</scope>
    <source>
        <tissue evidence="2">Liver</tissue>
    </source>
</reference>